<evidence type="ECO:0000256" key="1">
    <source>
        <dbReference type="ARBA" id="ARBA00001311"/>
    </source>
</evidence>
<protein>
    <recommendedName>
        <fullName evidence="3">amidase</fullName>
        <ecNumber evidence="3">3.5.1.4</ecNumber>
    </recommendedName>
</protein>
<dbReference type="PANTHER" id="PTHR46072">
    <property type="entry name" value="AMIDASE-RELATED-RELATED"/>
    <property type="match status" value="1"/>
</dbReference>
<evidence type="ECO:0000256" key="6">
    <source>
        <dbReference type="PIRSR" id="PIRSR001221-2"/>
    </source>
</evidence>
<dbReference type="SUPFAM" id="SSF75304">
    <property type="entry name" value="Amidase signature (AS) enzymes"/>
    <property type="match status" value="1"/>
</dbReference>
<reference evidence="8" key="1">
    <citation type="journal article" date="2018" name="BMC Genomics">
        <title>Comparative genomics of the wheat fungal pathogen Pyrenophora tritici-repentis reveals chromosomal variations and genome plasticity.</title>
        <authorList>
            <person name="Moolhuijzen P."/>
            <person name="See P.T."/>
            <person name="Hane J.K."/>
            <person name="Shi G."/>
            <person name="Liu Z."/>
            <person name="Oliver R.P."/>
            <person name="Moffat C.S."/>
        </authorList>
    </citation>
    <scope>NUCLEOTIDE SEQUENCE [LARGE SCALE GENOMIC DNA]</scope>
    <source>
        <strain evidence="8">M4</strain>
    </source>
</reference>
<organism evidence="9 10">
    <name type="scientific">Pyrenophora tritici-repentis</name>
    <dbReference type="NCBI Taxonomy" id="45151"/>
    <lineage>
        <taxon>Eukaryota</taxon>
        <taxon>Fungi</taxon>
        <taxon>Dikarya</taxon>
        <taxon>Ascomycota</taxon>
        <taxon>Pezizomycotina</taxon>
        <taxon>Dothideomycetes</taxon>
        <taxon>Pleosporomycetidae</taxon>
        <taxon>Pleosporales</taxon>
        <taxon>Pleosporineae</taxon>
        <taxon>Pleosporaceae</taxon>
        <taxon>Pyrenophora</taxon>
    </lineage>
</organism>
<feature type="binding site" evidence="6">
    <location>
        <position position="199"/>
    </location>
    <ligand>
        <name>substrate</name>
    </ligand>
</feature>
<feature type="binding site" evidence="6">
    <location>
        <begin position="245"/>
        <end position="248"/>
    </location>
    <ligand>
        <name>substrate</name>
    </ligand>
</feature>
<dbReference type="PANTHER" id="PTHR46072:SF4">
    <property type="entry name" value="AMIDASE C550.07-RELATED"/>
    <property type="match status" value="1"/>
</dbReference>
<evidence type="ECO:0000313" key="8">
    <source>
        <dbReference type="EMBL" id="KAF7568498.1"/>
    </source>
</evidence>
<dbReference type="InterPro" id="IPR036928">
    <property type="entry name" value="AS_sf"/>
</dbReference>
<reference evidence="10" key="4">
    <citation type="journal article" date="2022" name="Microb. Genom.">
        <title>A global pangenome for the wheat fungal pathogen Pyrenophora tritici-repentis and prediction of effector protein structural homology.</title>
        <authorList>
            <person name="Moolhuijzen P.M."/>
            <person name="See P.T."/>
            <person name="Shi G."/>
            <person name="Powell H.R."/>
            <person name="Cockram J."/>
            <person name="Jorgensen L.N."/>
            <person name="Benslimane H."/>
            <person name="Strelkov S.E."/>
            <person name="Turner J."/>
            <person name="Liu Z."/>
            <person name="Moffat C.S."/>
        </authorList>
    </citation>
    <scope>NUCLEOTIDE SEQUENCE [LARGE SCALE GENOMIC DNA]</scope>
</reference>
<proteinExistence type="inferred from homology"/>
<evidence type="ECO:0000256" key="4">
    <source>
        <dbReference type="ARBA" id="ARBA00022801"/>
    </source>
</evidence>
<feature type="binding site" evidence="6">
    <location>
        <position position="224"/>
    </location>
    <ligand>
        <name>substrate</name>
    </ligand>
</feature>
<evidence type="ECO:0000259" key="7">
    <source>
        <dbReference type="Pfam" id="PF01425"/>
    </source>
</evidence>
<dbReference type="AlphaFoldDB" id="A0A2W1E925"/>
<name>A0A2W1E925_9PLEO</name>
<evidence type="ECO:0000313" key="10">
    <source>
        <dbReference type="Proteomes" id="UP000249757"/>
    </source>
</evidence>
<dbReference type="PROSITE" id="PS00571">
    <property type="entry name" value="AMIDASES"/>
    <property type="match status" value="1"/>
</dbReference>
<evidence type="ECO:0000313" key="9">
    <source>
        <dbReference type="EMBL" id="KAI1511605.1"/>
    </source>
</evidence>
<dbReference type="OrthoDB" id="6428749at2759"/>
<dbReference type="EMBL" id="NQIK02000007">
    <property type="protein sequence ID" value="KAF7568498.1"/>
    <property type="molecule type" value="Genomic_DNA"/>
</dbReference>
<dbReference type="Proteomes" id="UP000245464">
    <property type="component" value="Chromosome 7"/>
</dbReference>
<comment type="caution">
    <text evidence="9">The sequence shown here is derived from an EMBL/GenBank/DDBJ whole genome shotgun (WGS) entry which is preliminary data.</text>
</comment>
<feature type="active site" description="Acyl-ester intermediate" evidence="5">
    <location>
        <position position="248"/>
    </location>
</feature>
<gene>
    <name evidence="9" type="ORF">Ptr86124_009249</name>
    <name evidence="8" type="ORF">PtrM4_131110</name>
</gene>
<dbReference type="InterPro" id="IPR023631">
    <property type="entry name" value="Amidase_dom"/>
</dbReference>
<dbReference type="Proteomes" id="UP000249757">
    <property type="component" value="Unassembled WGS sequence"/>
</dbReference>
<evidence type="ECO:0000256" key="5">
    <source>
        <dbReference type="PIRSR" id="PIRSR001221-1"/>
    </source>
</evidence>
<evidence type="ECO:0000256" key="3">
    <source>
        <dbReference type="ARBA" id="ARBA00012922"/>
    </source>
</evidence>
<dbReference type="OMA" id="IKEHMAI"/>
<comment type="catalytic activity">
    <reaction evidence="1">
        <text>a monocarboxylic acid amide + H2O = a monocarboxylate + NH4(+)</text>
        <dbReference type="Rhea" id="RHEA:12020"/>
        <dbReference type="ChEBI" id="CHEBI:15377"/>
        <dbReference type="ChEBI" id="CHEBI:28938"/>
        <dbReference type="ChEBI" id="CHEBI:35757"/>
        <dbReference type="ChEBI" id="CHEBI:83628"/>
        <dbReference type="EC" id="3.5.1.4"/>
    </reaction>
</comment>
<accession>A0A2W1E925</accession>
<reference evidence="9" key="3">
    <citation type="journal article" date="2022" name="bioRxiv">
        <title>A global pangenome for the wheat fungal pathogen Pyrenophora tritici-repentis and prediction of effector protein structural homology.</title>
        <authorList>
            <person name="Moolhuijzen P."/>
            <person name="See P.T."/>
            <person name="Shi G."/>
            <person name="Powell H.R."/>
            <person name="Cockram J."/>
            <person name="Jorgensen L.N."/>
            <person name="Benslimane H."/>
            <person name="Strelkov S.E."/>
            <person name="Turner J."/>
            <person name="Liu Z."/>
            <person name="Moffat C.S."/>
        </authorList>
    </citation>
    <scope>NUCLEOTIDE SEQUENCE</scope>
    <source>
        <strain evidence="9">86-124</strain>
    </source>
</reference>
<comment type="similarity">
    <text evidence="2">Belongs to the amidase family.</text>
</comment>
<dbReference type="GO" id="GO:0004040">
    <property type="term" value="F:amidase activity"/>
    <property type="evidence" value="ECO:0007669"/>
    <property type="project" value="UniProtKB-EC"/>
</dbReference>
<dbReference type="Gene3D" id="3.90.1300.10">
    <property type="entry name" value="Amidase signature (AS) domain"/>
    <property type="match status" value="1"/>
</dbReference>
<keyword evidence="10" id="KW-1185">Reference proteome</keyword>
<reference evidence="9" key="2">
    <citation type="submission" date="2021-05" db="EMBL/GenBank/DDBJ databases">
        <authorList>
            <person name="Moolhuijzen P.M."/>
            <person name="Moffat C.S."/>
        </authorList>
    </citation>
    <scope>NUCLEOTIDE SEQUENCE</scope>
    <source>
        <strain evidence="9">86-124</strain>
    </source>
</reference>
<feature type="active site" description="Charge relay system" evidence="5">
    <location>
        <position position="151"/>
    </location>
</feature>
<feature type="active site" description="Charge relay system" evidence="5">
    <location>
        <position position="224"/>
    </location>
</feature>
<dbReference type="EC" id="3.5.1.4" evidence="3"/>
<dbReference type="Pfam" id="PF01425">
    <property type="entry name" value="Amidase"/>
    <property type="match status" value="1"/>
</dbReference>
<feature type="domain" description="Amidase" evidence="7">
    <location>
        <begin position="95"/>
        <end position="548"/>
    </location>
</feature>
<keyword evidence="4" id="KW-0378">Hydrolase</keyword>
<dbReference type="EMBL" id="NRDI02000013">
    <property type="protein sequence ID" value="KAI1511605.1"/>
    <property type="molecule type" value="Genomic_DNA"/>
</dbReference>
<dbReference type="InterPro" id="IPR020556">
    <property type="entry name" value="Amidase_CS"/>
</dbReference>
<dbReference type="PIRSF" id="PIRSF001221">
    <property type="entry name" value="Amidase_fungi"/>
    <property type="match status" value="1"/>
</dbReference>
<evidence type="ECO:0000256" key="2">
    <source>
        <dbReference type="ARBA" id="ARBA00009199"/>
    </source>
</evidence>
<sequence>MAVQIAPLAIIEPKALPLGTPEYEMKRAALLEAFANKVPQELRLPDTFFSNPPKDVSGVPATCGILTPAEIDITEKYDAVGLAEAIASRKLTAVEVATAFSKRAIIAHQLTCCLTQWFMEEAIKRARELDDYQQKNGKTIGPLHGVPISIKEHVPVAGTYSSQGSFKSMRFTEKDCHMVTLLRSMGAVFYCKTNQPQAIMHLESISHYGRTLNPFNTDLSAGGSSGGESALVAMKGSVLGVGTDIGGSIRGPATFCGIYGYKTTSCRLPTSEFVNYPSSSELQILASSGPLARSIRDMHLFMTSILSQKPYLQDPKVLPIPWTGINTETKRPLKIGIIENDGFIEPQPPVKRAITWARERLAFLEKSSAIEVKPFTPYNAPEAWKNIRRMYWPSGGKPAKDSIESTGEPVLPLTSWIWADAAPHGMLDAEQVNHQRSIRDSYRLAFADNWNEQDVDIVIGPGFVGPASAHDTAFYWTYTSLWNLVDYPGAVVPTPIRAGKKGEEQYASDYEPLTEECKRVKKLWDVGDFEGAPIALQICARRHHDNELFGALELLKDALELS</sequence>